<sequence>MHSFELKREAEFALGSLEKFSGFIDSVRSISNVLSDLPVHLGQLSTVGDNKLGVVRGEIKSSISNIRSIVGSLSTRQIFKDVEGLSSLLEELGGGELDDLGLVEKTNSKLQKFSSDYEGYIDSYRIENAVPLLFSSGRLVYSLESLINAYRFSAANLTGSDCIEDDGSRSQLSLYLSNIKDLRDFAEKLNAISDLYEGIAGLLGVDLTDYPLVIDQVEAGSLWSKVFGESRVIGLMVDVLKGSAGFLYRNYTAEGKIASIPGKLESLDKIIDLTGRLEQAGVDTGEIKDEVRRATVGIAKSLNELLDYQYKVEINGESLSVADEVLKGLTGDSWRRPRLAYEDKEDPPLSLPPPE</sequence>
<dbReference type="RefSeq" id="WP_139205526.1">
    <property type="nucleotide sequence ID" value="NZ_FNJJ01000002.1"/>
</dbReference>
<dbReference type="AlphaFoldDB" id="A0A1H0MAW4"/>
<dbReference type="OrthoDB" id="9554057at2"/>
<protein>
    <submittedName>
        <fullName evidence="1">Uncharacterized protein</fullName>
    </submittedName>
</protein>
<keyword evidence="2" id="KW-1185">Reference proteome</keyword>
<dbReference type="GeneID" id="300934329"/>
<proteinExistence type="predicted"/>
<reference evidence="2" key="1">
    <citation type="submission" date="2016-10" db="EMBL/GenBank/DDBJ databases">
        <authorList>
            <person name="Varghese N."/>
            <person name="Submissions S."/>
        </authorList>
    </citation>
    <scope>NUCLEOTIDE SEQUENCE [LARGE SCALE GENOMIC DNA]</scope>
    <source>
        <strain evidence="2">JCM 18416</strain>
    </source>
</reference>
<gene>
    <name evidence="1" type="ORF">SAMN05216213_10232</name>
</gene>
<organism evidence="1 2">
    <name type="scientific">Ectopseudomonas guguanensis</name>
    <dbReference type="NCBI Taxonomy" id="1198456"/>
    <lineage>
        <taxon>Bacteria</taxon>
        <taxon>Pseudomonadati</taxon>
        <taxon>Pseudomonadota</taxon>
        <taxon>Gammaproteobacteria</taxon>
        <taxon>Pseudomonadales</taxon>
        <taxon>Pseudomonadaceae</taxon>
        <taxon>Ectopseudomonas</taxon>
    </lineage>
</organism>
<accession>A0A1H0MAW4</accession>
<dbReference type="Proteomes" id="UP000199460">
    <property type="component" value="Unassembled WGS sequence"/>
</dbReference>
<dbReference type="EMBL" id="FNJJ01000002">
    <property type="protein sequence ID" value="SDO77260.1"/>
    <property type="molecule type" value="Genomic_DNA"/>
</dbReference>
<evidence type="ECO:0000313" key="2">
    <source>
        <dbReference type="Proteomes" id="UP000199460"/>
    </source>
</evidence>
<evidence type="ECO:0000313" key="1">
    <source>
        <dbReference type="EMBL" id="SDO77260.1"/>
    </source>
</evidence>
<name>A0A1H0MAW4_9GAMM</name>